<keyword evidence="4" id="KW-1185">Reference proteome</keyword>
<dbReference type="Proteomes" id="UP000054937">
    <property type="component" value="Unassembled WGS sequence"/>
</dbReference>
<feature type="coiled-coil region" evidence="1">
    <location>
        <begin position="339"/>
        <end position="380"/>
    </location>
</feature>
<dbReference type="OrthoDB" id="297177at2759"/>
<sequence>MLNKRKSQYDFDDYMIQTSPLYTELNEKYQNLTKQVFEIYNQIQEYGKGFKDLDTKQNQKQFNFYEFEDLRENPDIMIKNIQDILQKLFNITEDIAKSLKQRENVIYEQYDKTQLKIESDIRQNKLSQQKLAIKNECLTLKLNNLNEKFQKQEENYLKCKEQVQQLQKQLDVSTNQKDLKIAQLKKEKEEAFSQLRKFESEDIIARRGLRQQQQSNGQLQKLELDKYQSAVNLGTKSQNFFNTNQSSKQQPSLSNSNFFQNSQQKLNIDQRKNSSQFMKKNQDSMNITDPFSFPYTVQSDQFNKLVNCFSNQTGLNPNKEGRKYQNQVFQANRQKETQQQKYNYELKRLNIQLQAKEVENQKLQKQADEFQHEVKILKSQIYEEQKKKWSQEAISDKNPNLIDYYKSCLEQKNKKIKEVQKSQRKFAIQEKKLLVKEKAFENERVDYHTLTLKQAQRIEILMKIKGITKEQLEFMVKMDDIERRGLSIKQVEMVAEFLHKKQISQRDFQTMMEDDFKQRVELLKQQQKLQQNKIYFEQNNASEYH</sequence>
<evidence type="ECO:0000313" key="4">
    <source>
        <dbReference type="Proteomes" id="UP000054937"/>
    </source>
</evidence>
<dbReference type="OMA" id="YERADYH"/>
<evidence type="ECO:0000256" key="1">
    <source>
        <dbReference type="SAM" id="Coils"/>
    </source>
</evidence>
<evidence type="ECO:0000256" key="2">
    <source>
        <dbReference type="SAM" id="MobiDB-lite"/>
    </source>
</evidence>
<accession>A0A0V0R2Q0</accession>
<dbReference type="AlphaFoldDB" id="A0A0V0R2Q0"/>
<feature type="coiled-coil region" evidence="1">
    <location>
        <begin position="128"/>
        <end position="201"/>
    </location>
</feature>
<evidence type="ECO:0000313" key="3">
    <source>
        <dbReference type="EMBL" id="KRX08469.1"/>
    </source>
</evidence>
<comment type="caution">
    <text evidence="3">The sequence shown here is derived from an EMBL/GenBank/DDBJ whole genome shotgun (WGS) entry which is preliminary data.</text>
</comment>
<dbReference type="InParanoid" id="A0A0V0R2Q0"/>
<keyword evidence="1" id="KW-0175">Coiled coil</keyword>
<gene>
    <name evidence="3" type="ORF">PPERSA_12950</name>
</gene>
<organism evidence="3 4">
    <name type="scientific">Pseudocohnilembus persalinus</name>
    <name type="common">Ciliate</name>
    <dbReference type="NCBI Taxonomy" id="266149"/>
    <lineage>
        <taxon>Eukaryota</taxon>
        <taxon>Sar</taxon>
        <taxon>Alveolata</taxon>
        <taxon>Ciliophora</taxon>
        <taxon>Intramacronucleata</taxon>
        <taxon>Oligohymenophorea</taxon>
        <taxon>Scuticociliatia</taxon>
        <taxon>Philasterida</taxon>
        <taxon>Pseudocohnilembidae</taxon>
        <taxon>Pseudocohnilembus</taxon>
    </lineage>
</organism>
<proteinExistence type="predicted"/>
<name>A0A0V0R2Q0_PSEPJ</name>
<feature type="compositionally biased region" description="Polar residues" evidence="2">
    <location>
        <begin position="238"/>
        <end position="248"/>
    </location>
</feature>
<reference evidence="3 4" key="1">
    <citation type="journal article" date="2015" name="Sci. Rep.">
        <title>Genome of the facultative scuticociliatosis pathogen Pseudocohnilembus persalinus provides insight into its virulence through horizontal gene transfer.</title>
        <authorList>
            <person name="Xiong J."/>
            <person name="Wang G."/>
            <person name="Cheng J."/>
            <person name="Tian M."/>
            <person name="Pan X."/>
            <person name="Warren A."/>
            <person name="Jiang C."/>
            <person name="Yuan D."/>
            <person name="Miao W."/>
        </authorList>
    </citation>
    <scope>NUCLEOTIDE SEQUENCE [LARGE SCALE GENOMIC DNA]</scope>
    <source>
        <strain evidence="3">36N120E</strain>
    </source>
</reference>
<feature type="region of interest" description="Disordered" evidence="2">
    <location>
        <begin position="238"/>
        <end position="257"/>
    </location>
</feature>
<protein>
    <submittedName>
        <fullName evidence="3">Uncharacterized protein</fullName>
    </submittedName>
</protein>
<dbReference type="EMBL" id="LDAU01000063">
    <property type="protein sequence ID" value="KRX08469.1"/>
    <property type="molecule type" value="Genomic_DNA"/>
</dbReference>